<dbReference type="Pfam" id="PF00395">
    <property type="entry name" value="SLH"/>
    <property type="match status" value="1"/>
</dbReference>
<feature type="domain" description="SLH" evidence="1">
    <location>
        <begin position="1"/>
        <end position="44"/>
    </location>
</feature>
<keyword evidence="3" id="KW-1185">Reference proteome</keyword>
<dbReference type="PROSITE" id="PS51272">
    <property type="entry name" value="SLH"/>
    <property type="match status" value="1"/>
</dbReference>
<proteinExistence type="predicted"/>
<gene>
    <name evidence="2" type="ORF">ET33_16075</name>
</gene>
<name>A0A081NYV9_9BACL</name>
<dbReference type="RefSeq" id="WP_051775578.1">
    <property type="nucleotide sequence ID" value="NZ_JNVM01000021.1"/>
</dbReference>
<sequence length="78" mass="8481">MVQTGAINGYPDLTFKPNNSITRAEFVSILVKALKLKASESRAFDDTTGQWAKDSIGGGPQLWELSPVLKTITSVRTI</sequence>
<dbReference type="EMBL" id="JNVM01000021">
    <property type="protein sequence ID" value="KEQ23632.1"/>
    <property type="molecule type" value="Genomic_DNA"/>
</dbReference>
<dbReference type="InterPro" id="IPR001119">
    <property type="entry name" value="SLH_dom"/>
</dbReference>
<dbReference type="Proteomes" id="UP000028123">
    <property type="component" value="Unassembled WGS sequence"/>
</dbReference>
<dbReference type="AlphaFoldDB" id="A0A081NYV9"/>
<evidence type="ECO:0000259" key="1">
    <source>
        <dbReference type="PROSITE" id="PS51272"/>
    </source>
</evidence>
<protein>
    <recommendedName>
        <fullName evidence="1">SLH domain-containing protein</fullName>
    </recommendedName>
</protein>
<organism evidence="2 3">
    <name type="scientific">Paenibacillus tyrfis</name>
    <dbReference type="NCBI Taxonomy" id="1501230"/>
    <lineage>
        <taxon>Bacteria</taxon>
        <taxon>Bacillati</taxon>
        <taxon>Bacillota</taxon>
        <taxon>Bacilli</taxon>
        <taxon>Bacillales</taxon>
        <taxon>Paenibacillaceae</taxon>
        <taxon>Paenibacillus</taxon>
    </lineage>
</organism>
<accession>A0A081NYV9</accession>
<dbReference type="OrthoDB" id="504962at2"/>
<evidence type="ECO:0000313" key="2">
    <source>
        <dbReference type="EMBL" id="KEQ23632.1"/>
    </source>
</evidence>
<reference evidence="2 3" key="1">
    <citation type="submission" date="2014-06" db="EMBL/GenBank/DDBJ databases">
        <title>Draft genome sequence of Paenibacillus sp. MSt1.</title>
        <authorList>
            <person name="Aw Y.K."/>
            <person name="Ong K.S."/>
            <person name="Gan H.M."/>
            <person name="Lee S.M."/>
        </authorList>
    </citation>
    <scope>NUCLEOTIDE SEQUENCE [LARGE SCALE GENOMIC DNA]</scope>
    <source>
        <strain evidence="2 3">MSt1</strain>
    </source>
</reference>
<dbReference type="eggNOG" id="COG2041">
    <property type="taxonomic scope" value="Bacteria"/>
</dbReference>
<evidence type="ECO:0000313" key="3">
    <source>
        <dbReference type="Proteomes" id="UP000028123"/>
    </source>
</evidence>
<comment type="caution">
    <text evidence="2">The sequence shown here is derived from an EMBL/GenBank/DDBJ whole genome shotgun (WGS) entry which is preliminary data.</text>
</comment>